<evidence type="ECO:0000313" key="1">
    <source>
        <dbReference type="EMBL" id="OCH85358.1"/>
    </source>
</evidence>
<dbReference type="Proteomes" id="UP000250043">
    <property type="component" value="Unassembled WGS sequence"/>
</dbReference>
<gene>
    <name evidence="1" type="ORF">OBBRIDRAFT_798276</name>
</gene>
<dbReference type="EMBL" id="KV722589">
    <property type="protein sequence ID" value="OCH85358.1"/>
    <property type="molecule type" value="Genomic_DNA"/>
</dbReference>
<sequence length="84" mass="9354">MSVPTGMRLWILEGILPVEGIVRTHAWQRRHDLVTSERGQDAQYGCCEQQACIPGVLCDHDARVSDDAARQSAEQVKHSLTLVL</sequence>
<evidence type="ECO:0000313" key="2">
    <source>
        <dbReference type="Proteomes" id="UP000250043"/>
    </source>
</evidence>
<dbReference type="AlphaFoldDB" id="A0A8E2AJH9"/>
<keyword evidence="2" id="KW-1185">Reference proteome</keyword>
<accession>A0A8E2AJH9</accession>
<name>A0A8E2AJH9_9APHY</name>
<reference evidence="1 2" key="1">
    <citation type="submission" date="2016-07" db="EMBL/GenBank/DDBJ databases">
        <title>Draft genome of the white-rot fungus Obba rivulosa 3A-2.</title>
        <authorList>
            <consortium name="DOE Joint Genome Institute"/>
            <person name="Miettinen O."/>
            <person name="Riley R."/>
            <person name="Acob R."/>
            <person name="Barry K."/>
            <person name="Cullen D."/>
            <person name="De Vries R."/>
            <person name="Hainaut M."/>
            <person name="Hatakka A."/>
            <person name="Henrissat B."/>
            <person name="Hilden K."/>
            <person name="Kuo R."/>
            <person name="Labutti K."/>
            <person name="Lipzen A."/>
            <person name="Makela M.R."/>
            <person name="Sandor L."/>
            <person name="Spatafora J.W."/>
            <person name="Grigoriev I.V."/>
            <person name="Hibbett D.S."/>
        </authorList>
    </citation>
    <scope>NUCLEOTIDE SEQUENCE [LARGE SCALE GENOMIC DNA]</scope>
    <source>
        <strain evidence="1 2">3A-2</strain>
    </source>
</reference>
<protein>
    <submittedName>
        <fullName evidence="1">Uncharacterized protein</fullName>
    </submittedName>
</protein>
<organism evidence="1 2">
    <name type="scientific">Obba rivulosa</name>
    <dbReference type="NCBI Taxonomy" id="1052685"/>
    <lineage>
        <taxon>Eukaryota</taxon>
        <taxon>Fungi</taxon>
        <taxon>Dikarya</taxon>
        <taxon>Basidiomycota</taxon>
        <taxon>Agaricomycotina</taxon>
        <taxon>Agaricomycetes</taxon>
        <taxon>Polyporales</taxon>
        <taxon>Gelatoporiaceae</taxon>
        <taxon>Obba</taxon>
    </lineage>
</organism>
<proteinExistence type="predicted"/>